<proteinExistence type="predicted"/>
<accession>A0AC34FND0</accession>
<reference evidence="2" key="1">
    <citation type="submission" date="2022-11" db="UniProtKB">
        <authorList>
            <consortium name="WormBaseParasite"/>
        </authorList>
    </citation>
    <scope>IDENTIFICATION</scope>
</reference>
<protein>
    <submittedName>
        <fullName evidence="2">Uncharacterized protein</fullName>
    </submittedName>
</protein>
<name>A0AC34FND0_9BILA</name>
<sequence length="477" mass="55438">MSSDYEDNAVDFSKVDWDDEQKKTKVKSGALRKVDVVGDLLKSIQSSKNLDGIKKQLKVGSKKKKVKTLDAPLHRQAKRRIESNVAYQEAKKDLRVWNEVVFENRIAEQITYPLNPEDNEALKVERAADKVKGFIVSFIAHIENRIAEQITYPLNPEDNEALKVERAADKVKGFIPRTELERQMAEVLGKSKNNLKNDDMYTEAEKEIIKAMSLKEAKAKCQELQNIRRLQTEKEIIKAMSLKEAKAKCQELQNIRRLQSYQEAKFRRQAKIKSKQYHRIKKRQERRNQIKEFEELLVKDPEAAKEKLIQLQTDRAYERATLRHRGQNKWSRALKQYASRNPELQKMVAEHMKFGRELKSKLGKNLEDGFSSSDEEDAEIEQKAKLTMEEIMKMAAEEAKREAEDEASKKIENVNDNPWLKESVAKLRAKKAAMREKMRVTEEHFEALREEGEFNGPDFEVPDDSFSASLNDLIKEK</sequence>
<evidence type="ECO:0000313" key="1">
    <source>
        <dbReference type="Proteomes" id="UP000887579"/>
    </source>
</evidence>
<organism evidence="1 2">
    <name type="scientific">Panagrolaimus sp. ES5</name>
    <dbReference type="NCBI Taxonomy" id="591445"/>
    <lineage>
        <taxon>Eukaryota</taxon>
        <taxon>Metazoa</taxon>
        <taxon>Ecdysozoa</taxon>
        <taxon>Nematoda</taxon>
        <taxon>Chromadorea</taxon>
        <taxon>Rhabditida</taxon>
        <taxon>Tylenchina</taxon>
        <taxon>Panagrolaimomorpha</taxon>
        <taxon>Panagrolaimoidea</taxon>
        <taxon>Panagrolaimidae</taxon>
        <taxon>Panagrolaimus</taxon>
    </lineage>
</organism>
<dbReference type="Proteomes" id="UP000887579">
    <property type="component" value="Unplaced"/>
</dbReference>
<dbReference type="WBParaSite" id="ES5_v2.g18911.t1">
    <property type="protein sequence ID" value="ES5_v2.g18911.t1"/>
    <property type="gene ID" value="ES5_v2.g18911"/>
</dbReference>
<evidence type="ECO:0000313" key="2">
    <source>
        <dbReference type="WBParaSite" id="ES5_v2.g18911.t1"/>
    </source>
</evidence>